<proteinExistence type="predicted"/>
<dbReference type="Proteomes" id="UP000230750">
    <property type="component" value="Unassembled WGS sequence"/>
</dbReference>
<protein>
    <submittedName>
        <fullName evidence="2">Putative transcription factor SUM-1</fullName>
    </submittedName>
</protein>
<keyword evidence="3" id="KW-1185">Reference proteome</keyword>
<name>A0A2G8JRK3_STIJA</name>
<dbReference type="EMBL" id="MRZV01001364">
    <property type="protein sequence ID" value="PIK38401.1"/>
    <property type="molecule type" value="Genomic_DNA"/>
</dbReference>
<accession>A0A2G8JRK3</accession>
<dbReference type="OrthoDB" id="10049614at2759"/>
<dbReference type="AlphaFoldDB" id="A0A2G8JRK3"/>
<gene>
    <name evidence="2" type="ORF">BSL78_24769</name>
</gene>
<evidence type="ECO:0000256" key="1">
    <source>
        <dbReference type="SAM" id="MobiDB-lite"/>
    </source>
</evidence>
<evidence type="ECO:0000313" key="2">
    <source>
        <dbReference type="EMBL" id="PIK38401.1"/>
    </source>
</evidence>
<comment type="caution">
    <text evidence="2">The sequence shown here is derived from an EMBL/GenBank/DDBJ whole genome shotgun (WGS) entry which is preliminary data.</text>
</comment>
<organism evidence="2 3">
    <name type="scientific">Stichopus japonicus</name>
    <name type="common">Sea cucumber</name>
    <dbReference type="NCBI Taxonomy" id="307972"/>
    <lineage>
        <taxon>Eukaryota</taxon>
        <taxon>Metazoa</taxon>
        <taxon>Echinodermata</taxon>
        <taxon>Eleutherozoa</taxon>
        <taxon>Echinozoa</taxon>
        <taxon>Holothuroidea</taxon>
        <taxon>Aspidochirotacea</taxon>
        <taxon>Aspidochirotida</taxon>
        <taxon>Stichopodidae</taxon>
        <taxon>Apostichopus</taxon>
    </lineage>
</organism>
<evidence type="ECO:0000313" key="3">
    <source>
        <dbReference type="Proteomes" id="UP000230750"/>
    </source>
</evidence>
<reference evidence="2 3" key="1">
    <citation type="journal article" date="2017" name="PLoS Biol.">
        <title>The sea cucumber genome provides insights into morphological evolution and visceral regeneration.</title>
        <authorList>
            <person name="Zhang X."/>
            <person name="Sun L."/>
            <person name="Yuan J."/>
            <person name="Sun Y."/>
            <person name="Gao Y."/>
            <person name="Zhang L."/>
            <person name="Li S."/>
            <person name="Dai H."/>
            <person name="Hamel J.F."/>
            <person name="Liu C."/>
            <person name="Yu Y."/>
            <person name="Liu S."/>
            <person name="Lin W."/>
            <person name="Guo K."/>
            <person name="Jin S."/>
            <person name="Xu P."/>
            <person name="Storey K.B."/>
            <person name="Huan P."/>
            <person name="Zhang T."/>
            <person name="Zhou Y."/>
            <person name="Zhang J."/>
            <person name="Lin C."/>
            <person name="Li X."/>
            <person name="Xing L."/>
            <person name="Huo D."/>
            <person name="Sun M."/>
            <person name="Wang L."/>
            <person name="Mercier A."/>
            <person name="Li F."/>
            <person name="Yang H."/>
            <person name="Xiang J."/>
        </authorList>
    </citation>
    <scope>NUCLEOTIDE SEQUENCE [LARGE SCALE GENOMIC DNA]</scope>
    <source>
        <strain evidence="2">Shaxun</strain>
        <tissue evidence="2">Muscle</tissue>
    </source>
</reference>
<feature type="compositionally biased region" description="Basic and acidic residues" evidence="1">
    <location>
        <begin position="72"/>
        <end position="82"/>
    </location>
</feature>
<feature type="region of interest" description="Disordered" evidence="1">
    <location>
        <begin position="25"/>
        <end position="96"/>
    </location>
</feature>
<sequence>MEPMQRSSCRYTDLQPVAYYESFSASSGDISPYNSPPPSHYHNNGFHHGEGVTQRGKGWTHCYPSPTGSTSENEHHDDEMEHVLAPGYPGQGERGA</sequence>